<reference evidence="3 4" key="1">
    <citation type="submission" date="2022-05" db="EMBL/GenBank/DDBJ databases">
        <authorList>
            <consortium name="Genoscope - CEA"/>
            <person name="William W."/>
        </authorList>
    </citation>
    <scope>NUCLEOTIDE SEQUENCE [LARGE SCALE GENOMIC DNA]</scope>
</reference>
<feature type="region of interest" description="Disordered" evidence="2">
    <location>
        <begin position="1"/>
        <end position="30"/>
    </location>
</feature>
<dbReference type="SUPFAM" id="SSF82185">
    <property type="entry name" value="Histone H3 K4-specific methyltransferase SET7/9 N-terminal domain"/>
    <property type="match status" value="1"/>
</dbReference>
<feature type="compositionally biased region" description="Basic and acidic residues" evidence="2">
    <location>
        <begin position="137"/>
        <end position="189"/>
    </location>
</feature>
<evidence type="ECO:0000313" key="3">
    <source>
        <dbReference type="EMBL" id="CAH3165599.1"/>
    </source>
</evidence>
<dbReference type="EMBL" id="CALNXK010000133">
    <property type="protein sequence ID" value="CAH3165599.1"/>
    <property type="molecule type" value="Genomic_DNA"/>
</dbReference>
<evidence type="ECO:0008006" key="5">
    <source>
        <dbReference type="Google" id="ProtNLM"/>
    </source>
</evidence>
<comment type="caution">
    <text evidence="3">The sequence shown here is derived from an EMBL/GenBank/DDBJ whole genome shotgun (WGS) entry which is preliminary data.</text>
</comment>
<dbReference type="Proteomes" id="UP001159405">
    <property type="component" value="Unassembled WGS sequence"/>
</dbReference>
<sequence length="189" mass="21457">RKNTDCFAVDAEVASPQKKNQAKEQGGQKEQQHLQMGLCVSGGTDFEHVRRYEGQTFLGVRHGKGTYLYQNGDVYTGQWKCNLKHGLGVLTRKNGEEIRGFFYCNQYVGAEPGNLFAATTCCCLGEDPPAQPLVNDEGERRNQERHGPARQRAEENRSRREENKKSRDKEVEEIRMNVLKRRGEGEPVV</sequence>
<evidence type="ECO:0000256" key="2">
    <source>
        <dbReference type="SAM" id="MobiDB-lite"/>
    </source>
</evidence>
<name>A0ABN8QJ64_9CNID</name>
<dbReference type="Pfam" id="PF02493">
    <property type="entry name" value="MORN"/>
    <property type="match status" value="2"/>
</dbReference>
<evidence type="ECO:0000256" key="1">
    <source>
        <dbReference type="ARBA" id="ARBA00022737"/>
    </source>
</evidence>
<accession>A0ABN8QJ64</accession>
<organism evidence="3 4">
    <name type="scientific">Porites lobata</name>
    <dbReference type="NCBI Taxonomy" id="104759"/>
    <lineage>
        <taxon>Eukaryota</taxon>
        <taxon>Metazoa</taxon>
        <taxon>Cnidaria</taxon>
        <taxon>Anthozoa</taxon>
        <taxon>Hexacorallia</taxon>
        <taxon>Scleractinia</taxon>
        <taxon>Fungiina</taxon>
        <taxon>Poritidae</taxon>
        <taxon>Porites</taxon>
    </lineage>
</organism>
<proteinExistence type="predicted"/>
<dbReference type="SMART" id="SM00698">
    <property type="entry name" value="MORN"/>
    <property type="match status" value="2"/>
</dbReference>
<dbReference type="PANTHER" id="PTHR43215:SF14">
    <property type="entry name" value="RADIAL SPOKE HEAD 1 HOMOLOG"/>
    <property type="match status" value="1"/>
</dbReference>
<feature type="non-terminal residue" evidence="3">
    <location>
        <position position="1"/>
    </location>
</feature>
<protein>
    <recommendedName>
        <fullName evidence="5">Radial spoke head 1 homolog</fullName>
    </recommendedName>
</protein>
<gene>
    <name evidence="3" type="ORF">PLOB_00007249</name>
</gene>
<feature type="region of interest" description="Disordered" evidence="2">
    <location>
        <begin position="132"/>
        <end position="189"/>
    </location>
</feature>
<dbReference type="InterPro" id="IPR003409">
    <property type="entry name" value="MORN"/>
</dbReference>
<dbReference type="Gene3D" id="2.20.110.10">
    <property type="entry name" value="Histone H3 K4-specific methyltransferase SET7/9 N-terminal domain"/>
    <property type="match status" value="1"/>
</dbReference>
<keyword evidence="4" id="KW-1185">Reference proteome</keyword>
<dbReference type="PANTHER" id="PTHR43215">
    <property type="entry name" value="RADIAL SPOKE HEAD 1 HOMOLOG"/>
    <property type="match status" value="1"/>
</dbReference>
<keyword evidence="1" id="KW-0677">Repeat</keyword>
<evidence type="ECO:0000313" key="4">
    <source>
        <dbReference type="Proteomes" id="UP001159405"/>
    </source>
</evidence>